<dbReference type="SUPFAM" id="SSF56935">
    <property type="entry name" value="Porins"/>
    <property type="match status" value="1"/>
</dbReference>
<dbReference type="InterPro" id="IPR036942">
    <property type="entry name" value="Beta-barrel_TonB_sf"/>
</dbReference>
<feature type="signal peptide" evidence="13">
    <location>
        <begin position="1"/>
        <end position="28"/>
    </location>
</feature>
<dbReference type="GO" id="GO:0006826">
    <property type="term" value="P:iron ion transport"/>
    <property type="evidence" value="ECO:0007669"/>
    <property type="project" value="UniProtKB-KW"/>
</dbReference>
<organism evidence="16 17">
    <name type="scientific">Rhizorhabdus histidinilytica</name>
    <dbReference type="NCBI Taxonomy" id="439228"/>
    <lineage>
        <taxon>Bacteria</taxon>
        <taxon>Pseudomonadati</taxon>
        <taxon>Pseudomonadota</taxon>
        <taxon>Alphaproteobacteria</taxon>
        <taxon>Sphingomonadales</taxon>
        <taxon>Sphingomonadaceae</taxon>
        <taxon>Rhizorhabdus</taxon>
    </lineage>
</organism>
<feature type="domain" description="TonB-dependent receptor-like beta-barrel" evidence="14">
    <location>
        <begin position="279"/>
        <end position="772"/>
    </location>
</feature>
<comment type="subcellular location">
    <subcellularLocation>
        <location evidence="1 11">Cell outer membrane</location>
        <topology evidence="1 11">Multi-pass membrane protein</topology>
    </subcellularLocation>
</comment>
<keyword evidence="4" id="KW-0410">Iron transport</keyword>
<evidence type="ECO:0000259" key="15">
    <source>
        <dbReference type="Pfam" id="PF07715"/>
    </source>
</evidence>
<feature type="domain" description="TonB-dependent receptor plug" evidence="15">
    <location>
        <begin position="60"/>
        <end position="165"/>
    </location>
</feature>
<dbReference type="InterPro" id="IPR039426">
    <property type="entry name" value="TonB-dep_rcpt-like"/>
</dbReference>
<dbReference type="Proteomes" id="UP000189818">
    <property type="component" value="Unassembled WGS sequence"/>
</dbReference>
<evidence type="ECO:0000256" key="1">
    <source>
        <dbReference type="ARBA" id="ARBA00004571"/>
    </source>
</evidence>
<keyword evidence="5 11" id="KW-0812">Transmembrane</keyword>
<dbReference type="InterPro" id="IPR000531">
    <property type="entry name" value="Beta-barrel_TonB"/>
</dbReference>
<evidence type="ECO:0000313" key="16">
    <source>
        <dbReference type="EMBL" id="SKB65035.1"/>
    </source>
</evidence>
<evidence type="ECO:0000256" key="11">
    <source>
        <dbReference type="PROSITE-ProRule" id="PRU01360"/>
    </source>
</evidence>
<evidence type="ECO:0000256" key="8">
    <source>
        <dbReference type="ARBA" id="ARBA00023077"/>
    </source>
</evidence>
<dbReference type="PANTHER" id="PTHR32552:SF81">
    <property type="entry name" value="TONB-DEPENDENT OUTER MEMBRANE RECEPTOR"/>
    <property type="match status" value="1"/>
</dbReference>
<evidence type="ECO:0000256" key="6">
    <source>
        <dbReference type="ARBA" id="ARBA00023004"/>
    </source>
</evidence>
<dbReference type="PROSITE" id="PS52016">
    <property type="entry name" value="TONB_DEPENDENT_REC_3"/>
    <property type="match status" value="1"/>
</dbReference>
<gene>
    <name evidence="16" type="ORF">SAMN06295920_104463</name>
</gene>
<proteinExistence type="inferred from homology"/>
<sequence length="807" mass="87309">MNRSHAGRMKLLCGVAPLLLLAAGTAHAETAAAETIETAGSDGAGEIVVTANKREQSINKVGLAITALSGDALRSQRVVSLADLANTIPGLSYAPSATQTPVYTLRGVGFYETSLAAYPTTSVYVDQVPLPFPALSTHASFDLERVEVLKGPQGTLFGQNSTGGAINFIAAKPTDTFAAGGDISYGRFNRVEGNAYVSGPLSGTIKARLALTGARADDWQYSYTRKDKLGEVGYYAGRLIVDWQASERLDFEVNLNGWRDKSDPQAPQYQTLLSQSPTTTVPGLRAFPFSPFEPRAADWTPSTRPHADNRLLQGSVRGNWEVVDGVTVTAISSYVDYKPDQGFETDGTTLMADDFIIDRGRIKSFSQELRVANSDRSDFRWVVGANYEKSHVYEYQLQTFSDISTAPVFGYTGAYVYSDQHMRNYAFFANGEYDLSDRFTVKAGARYTNARRRAATCTGDPGDGSFAAAFDGLANAIQLGFFPVAGFTPTGVPVPPIGGGCAPLDNTTEDGTPATYLPGEFNDTLKEDNISWRVGLDYKPASNVLLYVNAAKGYKAGSFPIASAATFEQFLPVTQESLMSYEAGFKLTTLDRKLQVSGAAFYYDYKNKQLRSKIVDPIFGVLDALDNIPKSRMIGVELDSSFTPVRGLTLGASGSILDSKITRFVGLDTAGGAIDYSGAVIPYTPKYQLRLSADYVWDMGSAQPFVGIVFSTRSKALANIGGSRGLVITSDFASSVPVDRTYTIPGYSLVDVRAGARFNDGQWSVTLFGKNVFNKYYVTNIFTDYDTIARFAGQPATYGVTFAFKFQ</sequence>
<keyword evidence="10 11" id="KW-0998">Cell outer membrane</keyword>
<keyword evidence="17" id="KW-1185">Reference proteome</keyword>
<evidence type="ECO:0000313" key="17">
    <source>
        <dbReference type="Proteomes" id="UP000189818"/>
    </source>
</evidence>
<dbReference type="InterPro" id="IPR012910">
    <property type="entry name" value="Plug_dom"/>
</dbReference>
<dbReference type="EMBL" id="FUYM01000004">
    <property type="protein sequence ID" value="SKB65035.1"/>
    <property type="molecule type" value="Genomic_DNA"/>
</dbReference>
<keyword evidence="13" id="KW-0732">Signal</keyword>
<feature type="chain" id="PRO_5012368908" evidence="13">
    <location>
        <begin position="29"/>
        <end position="807"/>
    </location>
</feature>
<evidence type="ECO:0000256" key="10">
    <source>
        <dbReference type="ARBA" id="ARBA00023237"/>
    </source>
</evidence>
<dbReference type="AlphaFoldDB" id="A0A1T5CZY1"/>
<evidence type="ECO:0000256" key="7">
    <source>
        <dbReference type="ARBA" id="ARBA00023065"/>
    </source>
</evidence>
<evidence type="ECO:0000256" key="5">
    <source>
        <dbReference type="ARBA" id="ARBA00022692"/>
    </source>
</evidence>
<dbReference type="Pfam" id="PF00593">
    <property type="entry name" value="TonB_dep_Rec_b-barrel"/>
    <property type="match status" value="1"/>
</dbReference>
<evidence type="ECO:0000256" key="9">
    <source>
        <dbReference type="ARBA" id="ARBA00023136"/>
    </source>
</evidence>
<keyword evidence="3 11" id="KW-1134">Transmembrane beta strand</keyword>
<evidence type="ECO:0000256" key="4">
    <source>
        <dbReference type="ARBA" id="ARBA00022496"/>
    </source>
</evidence>
<reference evidence="17" key="1">
    <citation type="submission" date="2017-02" db="EMBL/GenBank/DDBJ databases">
        <authorList>
            <person name="Varghese N."/>
            <person name="Submissions S."/>
        </authorList>
    </citation>
    <scope>NUCLEOTIDE SEQUENCE [LARGE SCALE GENOMIC DNA]</scope>
    <source>
        <strain evidence="17">UM2</strain>
    </source>
</reference>
<dbReference type="Gene3D" id="2.40.170.20">
    <property type="entry name" value="TonB-dependent receptor, beta-barrel domain"/>
    <property type="match status" value="1"/>
</dbReference>
<name>A0A1T5CZY1_9SPHN</name>
<evidence type="ECO:0000259" key="14">
    <source>
        <dbReference type="Pfam" id="PF00593"/>
    </source>
</evidence>
<keyword evidence="16" id="KW-0675">Receptor</keyword>
<evidence type="ECO:0000256" key="13">
    <source>
        <dbReference type="SAM" id="SignalP"/>
    </source>
</evidence>
<accession>A0A1T5CZY1</accession>
<keyword evidence="2 11" id="KW-0813">Transport</keyword>
<dbReference type="STRING" id="439228.SAMN06295920_104463"/>
<evidence type="ECO:0000256" key="12">
    <source>
        <dbReference type="RuleBase" id="RU003357"/>
    </source>
</evidence>
<keyword evidence="8 12" id="KW-0798">TonB box</keyword>
<protein>
    <submittedName>
        <fullName evidence="16">Outer membrane receptor proteins, mostly Fe transport</fullName>
    </submittedName>
</protein>
<comment type="similarity">
    <text evidence="11 12">Belongs to the TonB-dependent receptor family.</text>
</comment>
<dbReference type="GO" id="GO:0009279">
    <property type="term" value="C:cell outer membrane"/>
    <property type="evidence" value="ECO:0007669"/>
    <property type="project" value="UniProtKB-SubCell"/>
</dbReference>
<keyword evidence="9 11" id="KW-0472">Membrane</keyword>
<keyword evidence="6" id="KW-0408">Iron</keyword>
<dbReference type="Pfam" id="PF07715">
    <property type="entry name" value="Plug"/>
    <property type="match status" value="1"/>
</dbReference>
<dbReference type="RefSeq" id="WP_079648345.1">
    <property type="nucleotide sequence ID" value="NZ_FUYM01000004.1"/>
</dbReference>
<dbReference type="OrthoDB" id="7455607at2"/>
<evidence type="ECO:0000256" key="2">
    <source>
        <dbReference type="ARBA" id="ARBA00022448"/>
    </source>
</evidence>
<keyword evidence="7" id="KW-0406">Ion transport</keyword>
<dbReference type="PANTHER" id="PTHR32552">
    <property type="entry name" value="FERRICHROME IRON RECEPTOR-RELATED"/>
    <property type="match status" value="1"/>
</dbReference>
<evidence type="ECO:0000256" key="3">
    <source>
        <dbReference type="ARBA" id="ARBA00022452"/>
    </source>
</evidence>